<gene>
    <name evidence="5" type="ORF">SAMN05216259_104424</name>
</gene>
<name>A0A1H0C538_9ACTN</name>
<dbReference type="Proteomes" id="UP000199341">
    <property type="component" value="Unassembled WGS sequence"/>
</dbReference>
<dbReference type="EMBL" id="FNIE01000004">
    <property type="protein sequence ID" value="SDN52995.1"/>
    <property type="molecule type" value="Genomic_DNA"/>
</dbReference>
<dbReference type="InterPro" id="IPR005084">
    <property type="entry name" value="CBM6"/>
</dbReference>
<keyword evidence="2" id="KW-0732">Signal</keyword>
<dbReference type="Pfam" id="PF21365">
    <property type="entry name" value="Glyco_hydro_31_3rd"/>
    <property type="match status" value="1"/>
</dbReference>
<dbReference type="PANTHER" id="PTHR43863:SF2">
    <property type="entry name" value="MALTASE-GLUCOAMYLASE"/>
    <property type="match status" value="1"/>
</dbReference>
<dbReference type="InterPro" id="IPR017853">
    <property type="entry name" value="GH"/>
</dbReference>
<evidence type="ECO:0000313" key="5">
    <source>
        <dbReference type="EMBL" id="SDN52995.1"/>
    </source>
</evidence>
<dbReference type="Pfam" id="PF01055">
    <property type="entry name" value="Glyco_hydro_31_2nd"/>
    <property type="match status" value="1"/>
</dbReference>
<dbReference type="STRING" id="310781.SAMN05216259_104424"/>
<protein>
    <submittedName>
        <fullName evidence="5">Carbohydrate binding module (Family 35)</fullName>
    </submittedName>
</protein>
<dbReference type="SMART" id="SM00606">
    <property type="entry name" value="CBD_IV"/>
    <property type="match status" value="1"/>
</dbReference>
<feature type="domain" description="CBM6" evidence="4">
    <location>
        <begin position="168"/>
        <end position="297"/>
    </location>
</feature>
<feature type="compositionally biased region" description="Pro residues" evidence="3">
    <location>
        <begin position="13"/>
        <end position="23"/>
    </location>
</feature>
<keyword evidence="6" id="KW-1185">Reference proteome</keyword>
<dbReference type="InterPro" id="IPR013780">
    <property type="entry name" value="Glyco_hydro_b"/>
</dbReference>
<comment type="similarity">
    <text evidence="1">Belongs to the glycosyl hydrolase 31 family.</text>
</comment>
<evidence type="ECO:0000256" key="2">
    <source>
        <dbReference type="ARBA" id="ARBA00022729"/>
    </source>
</evidence>
<dbReference type="InterPro" id="IPR000322">
    <property type="entry name" value="Glyco_hydro_31_TIM"/>
</dbReference>
<evidence type="ECO:0000256" key="1">
    <source>
        <dbReference type="ARBA" id="ARBA00007806"/>
    </source>
</evidence>
<dbReference type="InterPro" id="IPR051816">
    <property type="entry name" value="Glycosyl_Hydrolase_31"/>
</dbReference>
<dbReference type="RefSeq" id="WP_093784173.1">
    <property type="nucleotide sequence ID" value="NZ_FNIE01000004.1"/>
</dbReference>
<dbReference type="Pfam" id="PF03422">
    <property type="entry name" value="CBM_6"/>
    <property type="match status" value="2"/>
</dbReference>
<dbReference type="PROSITE" id="PS51175">
    <property type="entry name" value="CBM6"/>
    <property type="match status" value="2"/>
</dbReference>
<dbReference type="InterPro" id="IPR008979">
    <property type="entry name" value="Galactose-bd-like_sf"/>
</dbReference>
<dbReference type="GO" id="GO:0030246">
    <property type="term" value="F:carbohydrate binding"/>
    <property type="evidence" value="ECO:0007669"/>
    <property type="project" value="InterPro"/>
</dbReference>
<accession>A0A1H0C538</accession>
<dbReference type="InterPro" id="IPR033403">
    <property type="entry name" value="DUF5110"/>
</dbReference>
<dbReference type="SUPFAM" id="SSF49785">
    <property type="entry name" value="Galactose-binding domain-like"/>
    <property type="match status" value="2"/>
</dbReference>
<organism evidence="5 6">
    <name type="scientific">Actinacidiphila guanduensis</name>
    <dbReference type="NCBI Taxonomy" id="310781"/>
    <lineage>
        <taxon>Bacteria</taxon>
        <taxon>Bacillati</taxon>
        <taxon>Actinomycetota</taxon>
        <taxon>Actinomycetes</taxon>
        <taxon>Kitasatosporales</taxon>
        <taxon>Streptomycetaceae</taxon>
        <taxon>Actinacidiphila</taxon>
    </lineage>
</organism>
<dbReference type="CDD" id="cd06595">
    <property type="entry name" value="GH31_u1"/>
    <property type="match status" value="1"/>
</dbReference>
<sequence length="1109" mass="116109">MHAARPGRTGPLIAPPLAPVPPPRPRRFRAPRRRLAALVALSTAALALVGTGGPAHAAAHPRLPSVTVSNDARFEVLSPTLVRTEYAGDGKFTDQATFNAIGRDDFTTTPYTSSTAGGWFTLTTSKLTLRYKVGSGPFTAQNLSVSLNAGPAAVTAAPWNPLACPVGALCEAENLAATGVSTASDHTGATGTGFLAGFQSTGDAATAQVDVATAGSYEFAARYANAVGGDGQDTTRTLSLTVDGGSPQTVTLPTTADWNTWSTVRVPLQLTAGRHTITLAKGASDSGNVNVDSVAVVAPGAGYPPVSATAIPDCAFGTSCEAESGRAAGSAKVATDHQGYSGSGFVAELNQNAGLTEHVTGVPADGTYTLHLRYANGVGGDGLHQTRTATVTAGGATSTLSLPATTDWDTWGTASVPVTLKAGADDITLGCPQADSCHVNADTVAVTATGAAAPQPHLALGGYRRGLDGVNGDNGNPPITPGLTYKDGWYLLDDTTSALYDPSAGKPTPRPGHGGAPYQDGYLFGYGHDYEQGLTDLATLTGPPELLPRWAYGVWYSEYMDRTAADYENTILPAFRSEGVPLDVLVTDTDFKSPATWNGWEMDPSKFPDPKAFYDWAASQGLHNTLNIHPSIQSNDPQFAAAMATAKNKLTKGSCSGSVCTYTFDWGDPDQLKAYMDLHQDMEQAGADFWWLDWCCDNSLSSQAGTTPDAWINQQYATDADKTVGRGFVLSRAFGSLQSGGYSSPTGVATGPWADKRTTVHFTGDTSSTWGTLKMEVGYTPGESASTGLSAVSHDIGGFNDATGLTGSETYGNGQHTNKLPDDLYARWVQLGTFQPVDRLHGNHSDRLPWQYGTAAKDSAEKFLRLREDLVPYTYTLAQQANATGVPVVRPTYLQYPEEAQAYATAGSEYLYGPDMLVAPVTTPGTTATTSVWFPPGQWTDYFTGKTYAGGTTQNVTTTLDTMPVFVRAGAALVTRTGDPANDQQAKPAAMTLTVAPGSSSSPSSAASFTLYEDNGTSAARHATTTVHVQQHGAVRQVRIDPAKGSYAGQPASRSWTVSFLGATSAPHTVTASGVPLARHAWSYDAASGRLTVTLPAHSVHSALVVTYH</sequence>
<evidence type="ECO:0000259" key="4">
    <source>
        <dbReference type="PROSITE" id="PS51175"/>
    </source>
</evidence>
<dbReference type="Gene3D" id="2.60.120.260">
    <property type="entry name" value="Galactose-binding domain-like"/>
    <property type="match status" value="2"/>
</dbReference>
<proteinExistence type="inferred from homology"/>
<dbReference type="InterPro" id="IPR006584">
    <property type="entry name" value="Cellulose-bd_IV"/>
</dbReference>
<dbReference type="SUPFAM" id="SSF51011">
    <property type="entry name" value="Glycosyl hydrolase domain"/>
    <property type="match status" value="1"/>
</dbReference>
<dbReference type="CDD" id="cd04083">
    <property type="entry name" value="CBM35_Lmo2446-like"/>
    <property type="match status" value="2"/>
</dbReference>
<reference evidence="5 6" key="1">
    <citation type="submission" date="2016-10" db="EMBL/GenBank/DDBJ databases">
        <authorList>
            <person name="de Groot N.N."/>
        </authorList>
    </citation>
    <scope>NUCLEOTIDE SEQUENCE [LARGE SCALE GENOMIC DNA]</scope>
    <source>
        <strain evidence="5 6">CGMCC 4.2022</strain>
    </source>
</reference>
<dbReference type="OrthoDB" id="176168at2"/>
<feature type="domain" description="CBM6" evidence="4">
    <location>
        <begin position="318"/>
        <end position="447"/>
    </location>
</feature>
<dbReference type="InterPro" id="IPR048395">
    <property type="entry name" value="Glyco_hydro_31_C"/>
</dbReference>
<evidence type="ECO:0000313" key="6">
    <source>
        <dbReference type="Proteomes" id="UP000199341"/>
    </source>
</evidence>
<dbReference type="GO" id="GO:0005975">
    <property type="term" value="P:carbohydrate metabolic process"/>
    <property type="evidence" value="ECO:0007669"/>
    <property type="project" value="InterPro"/>
</dbReference>
<dbReference type="Gene3D" id="2.60.40.1180">
    <property type="entry name" value="Golgi alpha-mannosidase II"/>
    <property type="match status" value="2"/>
</dbReference>
<dbReference type="AlphaFoldDB" id="A0A1H0C538"/>
<evidence type="ECO:0000256" key="3">
    <source>
        <dbReference type="SAM" id="MobiDB-lite"/>
    </source>
</evidence>
<dbReference type="Pfam" id="PF17137">
    <property type="entry name" value="DUF5110"/>
    <property type="match status" value="1"/>
</dbReference>
<dbReference type="SUPFAM" id="SSF51445">
    <property type="entry name" value="(Trans)glycosidases"/>
    <property type="match status" value="1"/>
</dbReference>
<dbReference type="PANTHER" id="PTHR43863">
    <property type="entry name" value="HYDROLASE, PUTATIVE (AFU_ORTHOLOGUE AFUA_1G03140)-RELATED"/>
    <property type="match status" value="1"/>
</dbReference>
<feature type="region of interest" description="Disordered" evidence="3">
    <location>
        <begin position="1"/>
        <end position="27"/>
    </location>
</feature>
<dbReference type="GO" id="GO:0004553">
    <property type="term" value="F:hydrolase activity, hydrolyzing O-glycosyl compounds"/>
    <property type="evidence" value="ECO:0007669"/>
    <property type="project" value="InterPro"/>
</dbReference>
<dbReference type="Gene3D" id="3.20.20.80">
    <property type="entry name" value="Glycosidases"/>
    <property type="match status" value="1"/>
</dbReference>